<dbReference type="Proteomes" id="UP001153269">
    <property type="component" value="Unassembled WGS sequence"/>
</dbReference>
<dbReference type="SUPFAM" id="SSF48726">
    <property type="entry name" value="Immunoglobulin"/>
    <property type="match status" value="1"/>
</dbReference>
<feature type="domain" description="Ig-like" evidence="2">
    <location>
        <begin position="21"/>
        <end position="108"/>
    </location>
</feature>
<organism evidence="3 4">
    <name type="scientific">Pleuronectes platessa</name>
    <name type="common">European plaice</name>
    <dbReference type="NCBI Taxonomy" id="8262"/>
    <lineage>
        <taxon>Eukaryota</taxon>
        <taxon>Metazoa</taxon>
        <taxon>Chordata</taxon>
        <taxon>Craniata</taxon>
        <taxon>Vertebrata</taxon>
        <taxon>Euteleostomi</taxon>
        <taxon>Actinopterygii</taxon>
        <taxon>Neopterygii</taxon>
        <taxon>Teleostei</taxon>
        <taxon>Neoteleostei</taxon>
        <taxon>Acanthomorphata</taxon>
        <taxon>Carangaria</taxon>
        <taxon>Pleuronectiformes</taxon>
        <taxon>Pleuronectoidei</taxon>
        <taxon>Pleuronectidae</taxon>
        <taxon>Pleuronectes</taxon>
    </lineage>
</organism>
<proteinExistence type="predicted"/>
<name>A0A9N7USD3_PLEPL</name>
<reference evidence="3" key="1">
    <citation type="submission" date="2020-03" db="EMBL/GenBank/DDBJ databases">
        <authorList>
            <person name="Weist P."/>
        </authorList>
    </citation>
    <scope>NUCLEOTIDE SEQUENCE</scope>
</reference>
<dbReference type="InterPro" id="IPR013783">
    <property type="entry name" value="Ig-like_fold"/>
</dbReference>
<keyword evidence="1" id="KW-0732">Signal</keyword>
<comment type="caution">
    <text evidence="3">The sequence shown here is derived from an EMBL/GenBank/DDBJ whole genome shotgun (WGS) entry which is preliminary data.</text>
</comment>
<evidence type="ECO:0000259" key="2">
    <source>
        <dbReference type="PROSITE" id="PS50835"/>
    </source>
</evidence>
<dbReference type="Pfam" id="PF07686">
    <property type="entry name" value="V-set"/>
    <property type="match status" value="1"/>
</dbReference>
<keyword evidence="4" id="KW-1185">Reference proteome</keyword>
<evidence type="ECO:0000256" key="1">
    <source>
        <dbReference type="SAM" id="SignalP"/>
    </source>
</evidence>
<gene>
    <name evidence="3" type="ORF">PLEPLA_LOCUS23899</name>
</gene>
<protein>
    <recommendedName>
        <fullName evidence="2">Ig-like domain-containing protein</fullName>
    </recommendedName>
</protein>
<dbReference type="SMART" id="SM00409">
    <property type="entry name" value="IG"/>
    <property type="match status" value="1"/>
</dbReference>
<sequence>MTLITLLIWTLACCSFTGCSGQLTVTQPPVMTFTPGSTVTLTCKTNPSVGSYMSWYQQKPGQAPKLLIYSSSTLNSGTPPRFSGSGSGSSFTLTIRGVQAEDVGDYYCLGTVGDGKFTQ</sequence>
<evidence type="ECO:0000313" key="4">
    <source>
        <dbReference type="Proteomes" id="UP001153269"/>
    </source>
</evidence>
<dbReference type="InterPro" id="IPR003598">
    <property type="entry name" value="Ig_sub2"/>
</dbReference>
<dbReference type="PROSITE" id="PS50835">
    <property type="entry name" value="IG_LIKE"/>
    <property type="match status" value="1"/>
</dbReference>
<feature type="signal peptide" evidence="1">
    <location>
        <begin position="1"/>
        <end position="21"/>
    </location>
</feature>
<dbReference type="InterPro" id="IPR036179">
    <property type="entry name" value="Ig-like_dom_sf"/>
</dbReference>
<dbReference type="FunFam" id="2.60.40.10:FF:001230">
    <property type="entry name" value="Immunoglobulin kappa variable 8-16"/>
    <property type="match status" value="1"/>
</dbReference>
<dbReference type="InterPro" id="IPR007110">
    <property type="entry name" value="Ig-like_dom"/>
</dbReference>
<dbReference type="InterPro" id="IPR003599">
    <property type="entry name" value="Ig_sub"/>
</dbReference>
<dbReference type="SMART" id="SM00408">
    <property type="entry name" value="IGc2"/>
    <property type="match status" value="1"/>
</dbReference>
<dbReference type="InterPro" id="IPR050150">
    <property type="entry name" value="IgV_Light_Chain"/>
</dbReference>
<dbReference type="InterPro" id="IPR013106">
    <property type="entry name" value="Ig_V-set"/>
</dbReference>
<dbReference type="PANTHER" id="PTHR23267">
    <property type="entry name" value="IMMUNOGLOBULIN LIGHT CHAIN"/>
    <property type="match status" value="1"/>
</dbReference>
<dbReference type="EMBL" id="CADEAL010001822">
    <property type="protein sequence ID" value="CAB1435861.1"/>
    <property type="molecule type" value="Genomic_DNA"/>
</dbReference>
<dbReference type="AlphaFoldDB" id="A0A9N7USD3"/>
<accession>A0A9N7USD3</accession>
<dbReference type="SMART" id="SM00406">
    <property type="entry name" value="IGv"/>
    <property type="match status" value="1"/>
</dbReference>
<feature type="chain" id="PRO_5040148634" description="Ig-like domain-containing protein" evidence="1">
    <location>
        <begin position="22"/>
        <end position="119"/>
    </location>
</feature>
<dbReference type="Gene3D" id="2.60.40.10">
    <property type="entry name" value="Immunoglobulins"/>
    <property type="match status" value="1"/>
</dbReference>
<evidence type="ECO:0000313" key="3">
    <source>
        <dbReference type="EMBL" id="CAB1435861.1"/>
    </source>
</evidence>